<protein>
    <submittedName>
        <fullName evidence="1">Uncharacterized protein</fullName>
    </submittedName>
</protein>
<dbReference type="EMBL" id="JAOPJZ010000040">
    <property type="protein sequence ID" value="MCU4754372.1"/>
    <property type="molecule type" value="Genomic_DNA"/>
</dbReference>
<reference evidence="1 2" key="1">
    <citation type="submission" date="2022-09" db="EMBL/GenBank/DDBJ databases">
        <title>Enrichment on poylsaccharides allowed isolation of novel metabolic and taxonomic groups of Haloarchaea.</title>
        <authorList>
            <person name="Sorokin D.Y."/>
            <person name="Elcheninov A.G."/>
            <person name="Khizhniak T.V."/>
            <person name="Kolganova T.V."/>
            <person name="Kublanov I.V."/>
        </authorList>
    </citation>
    <scope>NUCLEOTIDE SEQUENCE [LARGE SCALE GENOMIC DNA]</scope>
    <source>
        <strain evidence="1 2">AArc-curdl1</strain>
    </source>
</reference>
<evidence type="ECO:0000313" key="1">
    <source>
        <dbReference type="EMBL" id="MCU4754372.1"/>
    </source>
</evidence>
<dbReference type="RefSeq" id="WP_342810674.1">
    <property type="nucleotide sequence ID" value="NZ_JAOPJZ010000040.1"/>
</dbReference>
<accession>A0AAP2ZBW9</accession>
<proteinExistence type="predicted"/>
<evidence type="ECO:0000313" key="2">
    <source>
        <dbReference type="Proteomes" id="UP001321047"/>
    </source>
</evidence>
<keyword evidence="2" id="KW-1185">Reference proteome</keyword>
<sequence length="307" mass="35828">MVKESLALLRVGEWADLSDDELHTYLDLASSVEAKVLEDSEHLQEKVGEEYFDFLNEHVLSDERVVKHLESADMPVSKLEDFENGSVPVTETYSKRYKLHYGLDKIADFVMLMKLIREYEKETGERGIAPRDKLQYLAYLVNYQLSQKDDLRPESMRTSLKNLEHTGYRYTFNKAKSGPLSPKLYRDKNRLFANQLLNEEVMEDSVSEYDEPYRITLGEVGERIFARYEDHLSSFDSVLMVEWDHRQQDVLEEYAAMSYSQLRNEVQSMPKFQSKDEGDELLEGRIRDFDEITPMTTSLVEVATLVQ</sequence>
<comment type="caution">
    <text evidence="1">The sequence shown here is derived from an EMBL/GenBank/DDBJ whole genome shotgun (WGS) entry which is preliminary data.</text>
</comment>
<dbReference type="Proteomes" id="UP001321047">
    <property type="component" value="Unassembled WGS sequence"/>
</dbReference>
<name>A0AAP2ZBW9_9EURY</name>
<gene>
    <name evidence="1" type="ORF">OB919_20760</name>
</gene>
<organism evidence="1 2">
    <name type="scientific">Natronosalvus hydrolyticus</name>
    <dbReference type="NCBI Taxonomy" id="2979988"/>
    <lineage>
        <taxon>Archaea</taxon>
        <taxon>Methanobacteriati</taxon>
        <taxon>Methanobacteriota</taxon>
        <taxon>Stenosarchaea group</taxon>
        <taxon>Halobacteria</taxon>
        <taxon>Halobacteriales</taxon>
        <taxon>Natrialbaceae</taxon>
        <taxon>Natronosalvus</taxon>
    </lineage>
</organism>
<dbReference type="AlphaFoldDB" id="A0AAP2ZBW9"/>